<gene>
    <name evidence="1" type="ORF">GB993_04580</name>
</gene>
<dbReference type="NCBIfam" id="TIGR00099">
    <property type="entry name" value="Cof-subfamily"/>
    <property type="match status" value="1"/>
</dbReference>
<dbReference type="SFLD" id="SFLDG01140">
    <property type="entry name" value="C2.B:_Phosphomannomutase_and_P"/>
    <property type="match status" value="1"/>
</dbReference>
<name>A0A6N9I1R4_9LACO</name>
<reference evidence="1 2" key="1">
    <citation type="journal article" date="2019" name="Appl. Environ. Microbiol.">
        <title>Genetic determinants of hydroxycinnamic acid metabolism in heterofermentative lactobacilli.</title>
        <authorList>
            <person name="Gaur G."/>
            <person name="Oh J.H."/>
            <person name="Filannino P."/>
            <person name="Gobbetti M."/>
            <person name="van Pijkeren J.P."/>
            <person name="Ganzle M.G."/>
        </authorList>
    </citation>
    <scope>NUCLEOTIDE SEQUENCE [LARGE SCALE GENOMIC DNA]</scope>
    <source>
        <strain evidence="1 2">C5</strain>
    </source>
</reference>
<protein>
    <submittedName>
        <fullName evidence="1">Cof-type HAD-IIB family hydrolase</fullName>
    </submittedName>
</protein>
<sequence>MNTEIKAVVFFDLDGTLFDDQKNVLPESIAAIKEMQQHDILPVIATGRNIFEIQDVLDETGIDTVVSANGSYVQYRGKELFREAIDQSLIESFTAFANEQGDAVAYYNNEGFALTKTTDDIVNNYKALRLSITVDPEFYLKHPINFLNVFNRDKEDLYNEHFAGQLTLVRNNPVCLDTMKSGVTKRSGLEKLLQQAHLEGIHTYAFGDELNDLEMFASVDTAIVMGNGNPRDKKVADYITTTNTTDGIVNGLRHYQLIASK</sequence>
<dbReference type="GO" id="GO:0016791">
    <property type="term" value="F:phosphatase activity"/>
    <property type="evidence" value="ECO:0007669"/>
    <property type="project" value="UniProtKB-ARBA"/>
</dbReference>
<dbReference type="InterPro" id="IPR036412">
    <property type="entry name" value="HAD-like_sf"/>
</dbReference>
<comment type="caution">
    <text evidence="1">The sequence shown here is derived from an EMBL/GenBank/DDBJ whole genome shotgun (WGS) entry which is preliminary data.</text>
</comment>
<accession>A0A6N9I1R4</accession>
<keyword evidence="1" id="KW-0378">Hydrolase</keyword>
<dbReference type="GO" id="GO:0005829">
    <property type="term" value="C:cytosol"/>
    <property type="evidence" value="ECO:0007669"/>
    <property type="project" value="TreeGrafter"/>
</dbReference>
<dbReference type="EMBL" id="WEZQ01000005">
    <property type="protein sequence ID" value="MYV16789.1"/>
    <property type="molecule type" value="Genomic_DNA"/>
</dbReference>
<dbReference type="SFLD" id="SFLDS00003">
    <property type="entry name" value="Haloacid_Dehalogenase"/>
    <property type="match status" value="1"/>
</dbReference>
<dbReference type="OrthoDB" id="9810101at2"/>
<dbReference type="Gene3D" id="3.30.1240.10">
    <property type="match status" value="1"/>
</dbReference>
<dbReference type="InterPro" id="IPR000150">
    <property type="entry name" value="Cof"/>
</dbReference>
<dbReference type="Proteomes" id="UP000449209">
    <property type="component" value="Unassembled WGS sequence"/>
</dbReference>
<evidence type="ECO:0000313" key="1">
    <source>
        <dbReference type="EMBL" id="MYV16789.1"/>
    </source>
</evidence>
<dbReference type="InterPro" id="IPR023214">
    <property type="entry name" value="HAD_sf"/>
</dbReference>
<dbReference type="RefSeq" id="WP_161003266.1">
    <property type="nucleotide sequence ID" value="NZ_WEZQ01000005.1"/>
</dbReference>
<dbReference type="NCBIfam" id="TIGR01484">
    <property type="entry name" value="HAD-SF-IIB"/>
    <property type="match status" value="1"/>
</dbReference>
<dbReference type="Gene3D" id="3.40.50.1000">
    <property type="entry name" value="HAD superfamily/HAD-like"/>
    <property type="match status" value="1"/>
</dbReference>
<dbReference type="SUPFAM" id="SSF56784">
    <property type="entry name" value="HAD-like"/>
    <property type="match status" value="1"/>
</dbReference>
<organism evidence="1 2">
    <name type="scientific">Furfurilactobacillus milii</name>
    <dbReference type="NCBI Taxonomy" id="2888272"/>
    <lineage>
        <taxon>Bacteria</taxon>
        <taxon>Bacillati</taxon>
        <taxon>Bacillota</taxon>
        <taxon>Bacilli</taxon>
        <taxon>Lactobacillales</taxon>
        <taxon>Lactobacillaceae</taxon>
        <taxon>Furfurilactobacillus</taxon>
    </lineage>
</organism>
<proteinExistence type="predicted"/>
<evidence type="ECO:0000313" key="2">
    <source>
        <dbReference type="Proteomes" id="UP000449209"/>
    </source>
</evidence>
<dbReference type="GO" id="GO:0000287">
    <property type="term" value="F:magnesium ion binding"/>
    <property type="evidence" value="ECO:0007669"/>
    <property type="project" value="TreeGrafter"/>
</dbReference>
<dbReference type="Pfam" id="PF08282">
    <property type="entry name" value="Hydrolase_3"/>
    <property type="match status" value="1"/>
</dbReference>
<dbReference type="PANTHER" id="PTHR10000">
    <property type="entry name" value="PHOSPHOSERINE PHOSPHATASE"/>
    <property type="match status" value="1"/>
</dbReference>
<dbReference type="InterPro" id="IPR006379">
    <property type="entry name" value="HAD-SF_hydro_IIB"/>
</dbReference>
<dbReference type="PANTHER" id="PTHR10000:SF25">
    <property type="entry name" value="PHOSPHATASE YKRA-RELATED"/>
    <property type="match status" value="1"/>
</dbReference>
<dbReference type="AlphaFoldDB" id="A0A6N9I1R4"/>